<accession>A0A183IRR0</accession>
<keyword evidence="2" id="KW-1185">Reference proteome</keyword>
<gene>
    <name evidence="1" type="ORF">SBAD_LOCUS6306</name>
</gene>
<evidence type="ECO:0000313" key="2">
    <source>
        <dbReference type="Proteomes" id="UP000270296"/>
    </source>
</evidence>
<organism evidence="3">
    <name type="scientific">Soboliphyme baturini</name>
    <dbReference type="NCBI Taxonomy" id="241478"/>
    <lineage>
        <taxon>Eukaryota</taxon>
        <taxon>Metazoa</taxon>
        <taxon>Ecdysozoa</taxon>
        <taxon>Nematoda</taxon>
        <taxon>Enoplea</taxon>
        <taxon>Dorylaimia</taxon>
        <taxon>Dioctophymatida</taxon>
        <taxon>Dioctophymatoidea</taxon>
        <taxon>Soboliphymatidae</taxon>
        <taxon>Soboliphyme</taxon>
    </lineage>
</organism>
<dbReference type="EMBL" id="UZAM01009639">
    <property type="protein sequence ID" value="VDP09719.1"/>
    <property type="molecule type" value="Genomic_DNA"/>
</dbReference>
<evidence type="ECO:0000313" key="3">
    <source>
        <dbReference type="WBParaSite" id="SBAD_0000655101-mRNA-1"/>
    </source>
</evidence>
<dbReference type="AlphaFoldDB" id="A0A183IRR0"/>
<name>A0A183IRR0_9BILA</name>
<proteinExistence type="predicted"/>
<dbReference type="Proteomes" id="UP000270296">
    <property type="component" value="Unassembled WGS sequence"/>
</dbReference>
<reference evidence="3" key="1">
    <citation type="submission" date="2016-06" db="UniProtKB">
        <authorList>
            <consortium name="WormBaseParasite"/>
        </authorList>
    </citation>
    <scope>IDENTIFICATION</scope>
</reference>
<reference evidence="1 2" key="2">
    <citation type="submission" date="2018-11" db="EMBL/GenBank/DDBJ databases">
        <authorList>
            <consortium name="Pathogen Informatics"/>
        </authorList>
    </citation>
    <scope>NUCLEOTIDE SEQUENCE [LARGE SCALE GENOMIC DNA]</scope>
</reference>
<evidence type="ECO:0000313" key="1">
    <source>
        <dbReference type="EMBL" id="VDP09719.1"/>
    </source>
</evidence>
<dbReference type="WBParaSite" id="SBAD_0000655101-mRNA-1">
    <property type="protein sequence ID" value="SBAD_0000655101-mRNA-1"/>
    <property type="gene ID" value="SBAD_0000655101"/>
</dbReference>
<dbReference type="OrthoDB" id="5864900at2759"/>
<sequence>MLFYSGVDSTTRARDVADVLSEPNLEERIVGCKPVSETMAVLQLKLHQAKVFPSLQDCLANSEEDCESFLDDEEDSAYEKLTAEFFFLRRDFNAHVGTDTVKWNDLIGKYDSTTSTIAA</sequence>
<protein>
    <submittedName>
        <fullName evidence="3">TMV resistance protein N-like</fullName>
    </submittedName>
</protein>